<dbReference type="GO" id="GO:0061512">
    <property type="term" value="P:protein localization to cilium"/>
    <property type="evidence" value="ECO:0007669"/>
    <property type="project" value="TreeGrafter"/>
</dbReference>
<dbReference type="GO" id="GO:0035721">
    <property type="term" value="P:intraciliary retrograde transport"/>
    <property type="evidence" value="ECO:0007669"/>
    <property type="project" value="TreeGrafter"/>
</dbReference>
<dbReference type="InterPro" id="IPR040364">
    <property type="entry name" value="TTC21A/TTC21B"/>
</dbReference>
<dbReference type="Proteomes" id="UP000054047">
    <property type="component" value="Unassembled WGS sequence"/>
</dbReference>
<reference evidence="2 3" key="1">
    <citation type="submission" date="2013-12" db="EMBL/GenBank/DDBJ databases">
        <title>Draft genome of the parsitic nematode Ancylostoma duodenale.</title>
        <authorList>
            <person name="Mitreva M."/>
        </authorList>
    </citation>
    <scope>NUCLEOTIDE SEQUENCE [LARGE SCALE GENOMIC DNA]</scope>
    <source>
        <strain evidence="2 3">Zhejiang</strain>
    </source>
</reference>
<dbReference type="PANTHER" id="PTHR14699">
    <property type="entry name" value="STI2 PROTEIN-RELATED"/>
    <property type="match status" value="1"/>
</dbReference>
<proteinExistence type="predicted"/>
<feature type="non-terminal residue" evidence="2">
    <location>
        <position position="253"/>
    </location>
</feature>
<evidence type="ECO:0000313" key="2">
    <source>
        <dbReference type="EMBL" id="KIH45881.1"/>
    </source>
</evidence>
<protein>
    <recommendedName>
        <fullName evidence="1">Tetratricopeptide repeat protein 21A/21B N-terminal ARM repeat domain-containing protein</fullName>
    </recommendedName>
</protein>
<accession>A0A0C2FM19</accession>
<dbReference type="SUPFAM" id="SSF48452">
    <property type="entry name" value="TPR-like"/>
    <property type="match status" value="1"/>
</dbReference>
<dbReference type="OrthoDB" id="10259630at2759"/>
<organism evidence="2 3">
    <name type="scientific">Ancylostoma duodenale</name>
    <dbReference type="NCBI Taxonomy" id="51022"/>
    <lineage>
        <taxon>Eukaryota</taxon>
        <taxon>Metazoa</taxon>
        <taxon>Ecdysozoa</taxon>
        <taxon>Nematoda</taxon>
        <taxon>Chromadorea</taxon>
        <taxon>Rhabditida</taxon>
        <taxon>Rhabditina</taxon>
        <taxon>Rhabditomorpha</taxon>
        <taxon>Strongyloidea</taxon>
        <taxon>Ancylostomatidae</taxon>
        <taxon>Ancylostomatinae</taxon>
        <taxon>Ancylostoma</taxon>
    </lineage>
</organism>
<feature type="domain" description="Tetratricopeptide repeat protein 21A/21B N-terminal ARM repeat" evidence="1">
    <location>
        <begin position="31"/>
        <end position="241"/>
    </location>
</feature>
<dbReference type="InterPro" id="IPR011990">
    <property type="entry name" value="TPR-like_helical_dom_sf"/>
</dbReference>
<keyword evidence="3" id="KW-1185">Reference proteome</keyword>
<evidence type="ECO:0000259" key="1">
    <source>
        <dbReference type="Pfam" id="PF25062"/>
    </source>
</evidence>
<dbReference type="PANTHER" id="PTHR14699:SF0">
    <property type="entry name" value="TETRATRICOPEPTIDE REPEAT PROTEIN 21 HOMOLOG"/>
    <property type="match status" value="1"/>
</dbReference>
<dbReference type="InterPro" id="IPR056833">
    <property type="entry name" value="ARM_TT21_N"/>
</dbReference>
<dbReference type="Pfam" id="PF25062">
    <property type="entry name" value="ARM_TT21_N"/>
    <property type="match status" value="1"/>
</dbReference>
<evidence type="ECO:0000313" key="3">
    <source>
        <dbReference type="Proteomes" id="UP000054047"/>
    </source>
</evidence>
<dbReference type="EMBL" id="KN770842">
    <property type="protein sequence ID" value="KIH45881.1"/>
    <property type="molecule type" value="Genomic_DNA"/>
</dbReference>
<gene>
    <name evidence="2" type="ORF">ANCDUO_24071</name>
</gene>
<name>A0A0C2FM19_9BILA</name>
<dbReference type="Gene3D" id="1.25.40.10">
    <property type="entry name" value="Tetratricopeptide repeat domain"/>
    <property type="match status" value="1"/>
</dbReference>
<dbReference type="GO" id="GO:0005929">
    <property type="term" value="C:cilium"/>
    <property type="evidence" value="ECO:0007669"/>
    <property type="project" value="GOC"/>
</dbReference>
<dbReference type="AlphaFoldDB" id="A0A0C2FM19"/>
<sequence>DANMDPLCSEVSATLPGYKAEHFILSDSGGYEREGYYGTALKICSGIEAGTPHVQLLKGIALNLSGRPAEAMRLLESLRSGDYAFGALHALKQSHNMAENPDRQSLLEIETAISSLRDAPAITQYSAAEALFFMKEYAKAKPFLEKIVKETPDNALFACLSGWIEISLGRDQKSTVEMFERAIEGRYLDGYVGKMTVLASRQLANDMKALAKDALAVSFGHMPFHVESARACLLAKEWNNTLQALQNSNIVEA</sequence>
<dbReference type="GO" id="GO:0030991">
    <property type="term" value="C:intraciliary transport particle A"/>
    <property type="evidence" value="ECO:0007669"/>
    <property type="project" value="TreeGrafter"/>
</dbReference>
<feature type="non-terminal residue" evidence="2">
    <location>
        <position position="1"/>
    </location>
</feature>